<comment type="subcellular location">
    <subcellularLocation>
        <location evidence="1">Cytoplasm</location>
    </subcellularLocation>
</comment>
<keyword evidence="3 8" id="KW-0597">Phosphoprotein</keyword>
<evidence type="ECO:0000259" key="10">
    <source>
        <dbReference type="PROSITE" id="PS50110"/>
    </source>
</evidence>
<proteinExistence type="predicted"/>
<keyword evidence="7" id="KW-0804">Transcription</keyword>
<feature type="DNA-binding region" description="OmpR/PhoB-type" evidence="9">
    <location>
        <begin position="130"/>
        <end position="228"/>
    </location>
</feature>
<feature type="domain" description="OmpR/PhoB-type" evidence="11">
    <location>
        <begin position="130"/>
        <end position="228"/>
    </location>
</feature>
<dbReference type="FunFam" id="3.40.50.2300:FF:000021">
    <property type="entry name" value="Two-component system response regulator KdpE"/>
    <property type="match status" value="1"/>
</dbReference>
<dbReference type="GO" id="GO:0045893">
    <property type="term" value="P:positive regulation of DNA-templated transcription"/>
    <property type="evidence" value="ECO:0007669"/>
    <property type="project" value="UniProtKB-ARBA"/>
</dbReference>
<dbReference type="PANTHER" id="PTHR48111:SF50">
    <property type="entry name" value="KDP OPERON TRANSCRIPTIONAL REGULATORY PROTEIN KDPE"/>
    <property type="match status" value="1"/>
</dbReference>
<sequence>MLETGSRILVIDDEPQIRRLLKVALAAHGFEMAEAALGREGLTQAAMSRPDLIILDMGLPDMDGLEVLKQLREWSQTPVIVLSVKEQEETKIAMLDAGAEDYVTKPFGMGELLARIRAALRRSLKEAAEEAVLTLGDLRIDRVKRLVTVAEQPVKLTPTEYDILKTLASNPGRVFTNTQLLKAVWGAGYQNETHYLRVFVGQLRRKIEQNPSRPIHLITEPGVGYRLM</sequence>
<gene>
    <name evidence="12" type="ORF">EDC14_1003239</name>
</gene>
<dbReference type="Gene3D" id="1.10.10.10">
    <property type="entry name" value="Winged helix-like DNA-binding domain superfamily/Winged helix DNA-binding domain"/>
    <property type="match status" value="1"/>
</dbReference>
<comment type="caution">
    <text evidence="12">The sequence shown here is derived from an EMBL/GenBank/DDBJ whole genome shotgun (WGS) entry which is preliminary data.</text>
</comment>
<accession>A0A4R1S7E6</accession>
<keyword evidence="4" id="KW-0902">Two-component regulatory system</keyword>
<dbReference type="PANTHER" id="PTHR48111">
    <property type="entry name" value="REGULATOR OF RPOS"/>
    <property type="match status" value="1"/>
</dbReference>
<keyword evidence="13" id="KW-1185">Reference proteome</keyword>
<evidence type="ECO:0000256" key="7">
    <source>
        <dbReference type="ARBA" id="ARBA00023163"/>
    </source>
</evidence>
<organism evidence="12 13">
    <name type="scientific">Hydrogenispora ethanolica</name>
    <dbReference type="NCBI Taxonomy" id="1082276"/>
    <lineage>
        <taxon>Bacteria</taxon>
        <taxon>Bacillati</taxon>
        <taxon>Bacillota</taxon>
        <taxon>Hydrogenispora</taxon>
    </lineage>
</organism>
<evidence type="ECO:0000256" key="8">
    <source>
        <dbReference type="PROSITE-ProRule" id="PRU00169"/>
    </source>
</evidence>
<feature type="modified residue" description="4-aspartylphosphate" evidence="8">
    <location>
        <position position="56"/>
    </location>
</feature>
<dbReference type="EMBL" id="SLUN01000003">
    <property type="protein sequence ID" value="TCL75305.1"/>
    <property type="molecule type" value="Genomic_DNA"/>
</dbReference>
<dbReference type="Proteomes" id="UP000295008">
    <property type="component" value="Unassembled WGS sequence"/>
</dbReference>
<dbReference type="Gene3D" id="3.40.50.2300">
    <property type="match status" value="1"/>
</dbReference>
<dbReference type="SMART" id="SM00862">
    <property type="entry name" value="Trans_reg_C"/>
    <property type="match status" value="1"/>
</dbReference>
<dbReference type="GO" id="GO:0005829">
    <property type="term" value="C:cytosol"/>
    <property type="evidence" value="ECO:0007669"/>
    <property type="project" value="TreeGrafter"/>
</dbReference>
<dbReference type="Gene3D" id="6.10.250.690">
    <property type="match status" value="1"/>
</dbReference>
<keyword evidence="6 9" id="KW-0238">DNA-binding</keyword>
<dbReference type="PROSITE" id="PS50110">
    <property type="entry name" value="RESPONSE_REGULATORY"/>
    <property type="match status" value="1"/>
</dbReference>
<evidence type="ECO:0000256" key="1">
    <source>
        <dbReference type="ARBA" id="ARBA00004496"/>
    </source>
</evidence>
<evidence type="ECO:0000256" key="4">
    <source>
        <dbReference type="ARBA" id="ARBA00023012"/>
    </source>
</evidence>
<dbReference type="InterPro" id="IPR039420">
    <property type="entry name" value="WalR-like"/>
</dbReference>
<dbReference type="PROSITE" id="PS51755">
    <property type="entry name" value="OMPR_PHOB"/>
    <property type="match status" value="1"/>
</dbReference>
<dbReference type="SMART" id="SM00448">
    <property type="entry name" value="REC"/>
    <property type="match status" value="1"/>
</dbReference>
<dbReference type="OrthoDB" id="152576at2"/>
<dbReference type="GO" id="GO:0042802">
    <property type="term" value="F:identical protein binding"/>
    <property type="evidence" value="ECO:0007669"/>
    <property type="project" value="UniProtKB-ARBA"/>
</dbReference>
<dbReference type="SUPFAM" id="SSF52172">
    <property type="entry name" value="CheY-like"/>
    <property type="match status" value="1"/>
</dbReference>
<evidence type="ECO:0000313" key="12">
    <source>
        <dbReference type="EMBL" id="TCL75305.1"/>
    </source>
</evidence>
<name>A0A4R1S7E6_HYDET</name>
<dbReference type="CDD" id="cd17620">
    <property type="entry name" value="REC_OmpR_KdpE-like"/>
    <property type="match status" value="1"/>
</dbReference>
<dbReference type="GO" id="GO:0032993">
    <property type="term" value="C:protein-DNA complex"/>
    <property type="evidence" value="ECO:0007669"/>
    <property type="project" value="TreeGrafter"/>
</dbReference>
<dbReference type="InterPro" id="IPR036388">
    <property type="entry name" value="WH-like_DNA-bd_sf"/>
</dbReference>
<keyword evidence="2" id="KW-0963">Cytoplasm</keyword>
<evidence type="ECO:0000313" key="13">
    <source>
        <dbReference type="Proteomes" id="UP000295008"/>
    </source>
</evidence>
<evidence type="ECO:0000259" key="11">
    <source>
        <dbReference type="PROSITE" id="PS51755"/>
    </source>
</evidence>
<dbReference type="GO" id="GO:0000987">
    <property type="term" value="F:cis-regulatory region sequence-specific DNA binding"/>
    <property type="evidence" value="ECO:0007669"/>
    <property type="project" value="UniProtKB-ARBA"/>
</dbReference>
<dbReference type="RefSeq" id="WP_132012963.1">
    <property type="nucleotide sequence ID" value="NZ_SLUN01000003.1"/>
</dbReference>
<reference evidence="12 13" key="1">
    <citation type="submission" date="2019-03" db="EMBL/GenBank/DDBJ databases">
        <title>Genomic Encyclopedia of Type Strains, Phase IV (KMG-IV): sequencing the most valuable type-strain genomes for metagenomic binning, comparative biology and taxonomic classification.</title>
        <authorList>
            <person name="Goeker M."/>
        </authorList>
    </citation>
    <scope>NUCLEOTIDE SEQUENCE [LARGE SCALE GENOMIC DNA]</scope>
    <source>
        <strain evidence="12 13">LX-B</strain>
    </source>
</reference>
<protein>
    <submittedName>
        <fullName evidence="12">Two-component system KDP operon response regulator KdpE</fullName>
    </submittedName>
</protein>
<evidence type="ECO:0000256" key="3">
    <source>
        <dbReference type="ARBA" id="ARBA00022553"/>
    </source>
</evidence>
<evidence type="ECO:0000256" key="6">
    <source>
        <dbReference type="ARBA" id="ARBA00023125"/>
    </source>
</evidence>
<dbReference type="CDD" id="cd00383">
    <property type="entry name" value="trans_reg_C"/>
    <property type="match status" value="1"/>
</dbReference>
<evidence type="ECO:0000256" key="9">
    <source>
        <dbReference type="PROSITE-ProRule" id="PRU01091"/>
    </source>
</evidence>
<dbReference type="InterPro" id="IPR011006">
    <property type="entry name" value="CheY-like_superfamily"/>
</dbReference>
<dbReference type="InterPro" id="IPR001789">
    <property type="entry name" value="Sig_transdc_resp-reg_receiver"/>
</dbReference>
<keyword evidence="5" id="KW-0805">Transcription regulation</keyword>
<dbReference type="Pfam" id="PF00486">
    <property type="entry name" value="Trans_reg_C"/>
    <property type="match status" value="1"/>
</dbReference>
<dbReference type="InterPro" id="IPR001867">
    <property type="entry name" value="OmpR/PhoB-type_DNA-bd"/>
</dbReference>
<dbReference type="Pfam" id="PF00072">
    <property type="entry name" value="Response_reg"/>
    <property type="match status" value="1"/>
</dbReference>
<dbReference type="AlphaFoldDB" id="A0A4R1S7E6"/>
<feature type="domain" description="Response regulatory" evidence="10">
    <location>
        <begin position="7"/>
        <end position="120"/>
    </location>
</feature>
<dbReference type="GO" id="GO:0000156">
    <property type="term" value="F:phosphorelay response regulator activity"/>
    <property type="evidence" value="ECO:0007669"/>
    <property type="project" value="TreeGrafter"/>
</dbReference>
<evidence type="ECO:0000256" key="5">
    <source>
        <dbReference type="ARBA" id="ARBA00023015"/>
    </source>
</evidence>
<evidence type="ECO:0000256" key="2">
    <source>
        <dbReference type="ARBA" id="ARBA00022490"/>
    </source>
</evidence>